<protein>
    <submittedName>
        <fullName evidence="1">Uncharacterized protein</fullName>
    </submittedName>
</protein>
<keyword evidence="2" id="KW-1185">Reference proteome</keyword>
<dbReference type="AlphaFoldDB" id="A0A061GG01"/>
<dbReference type="Gramene" id="EOY28072">
    <property type="protein sequence ID" value="EOY28072"/>
    <property type="gene ID" value="TCM_029750"/>
</dbReference>
<dbReference type="InParanoid" id="A0A061GG01"/>
<name>A0A061GG01_THECC</name>
<accession>A0A061GG01</accession>
<evidence type="ECO:0000313" key="2">
    <source>
        <dbReference type="Proteomes" id="UP000026915"/>
    </source>
</evidence>
<evidence type="ECO:0000313" key="1">
    <source>
        <dbReference type="EMBL" id="EOY28072.1"/>
    </source>
</evidence>
<organism evidence="1 2">
    <name type="scientific">Theobroma cacao</name>
    <name type="common">Cacao</name>
    <name type="synonym">Cocoa</name>
    <dbReference type="NCBI Taxonomy" id="3641"/>
    <lineage>
        <taxon>Eukaryota</taxon>
        <taxon>Viridiplantae</taxon>
        <taxon>Streptophyta</taxon>
        <taxon>Embryophyta</taxon>
        <taxon>Tracheophyta</taxon>
        <taxon>Spermatophyta</taxon>
        <taxon>Magnoliopsida</taxon>
        <taxon>eudicotyledons</taxon>
        <taxon>Gunneridae</taxon>
        <taxon>Pentapetalae</taxon>
        <taxon>rosids</taxon>
        <taxon>malvids</taxon>
        <taxon>Malvales</taxon>
        <taxon>Malvaceae</taxon>
        <taxon>Byttnerioideae</taxon>
        <taxon>Theobroma</taxon>
    </lineage>
</organism>
<dbReference type="EMBL" id="CM001884">
    <property type="protein sequence ID" value="EOY28072.1"/>
    <property type="molecule type" value="Genomic_DNA"/>
</dbReference>
<reference evidence="1 2" key="1">
    <citation type="journal article" date="2013" name="Genome Biol.">
        <title>The genome sequence of the most widely cultivated cacao type and its use to identify candidate genes regulating pod color.</title>
        <authorList>
            <person name="Motamayor J.C."/>
            <person name="Mockaitis K."/>
            <person name="Schmutz J."/>
            <person name="Haiminen N."/>
            <person name="Iii D.L."/>
            <person name="Cornejo O."/>
            <person name="Findley S.D."/>
            <person name="Zheng P."/>
            <person name="Utro F."/>
            <person name="Royaert S."/>
            <person name="Saski C."/>
            <person name="Jenkins J."/>
            <person name="Podicheti R."/>
            <person name="Zhao M."/>
            <person name="Scheffler B.E."/>
            <person name="Stack J.C."/>
            <person name="Feltus F.A."/>
            <person name="Mustiga G.M."/>
            <person name="Amores F."/>
            <person name="Phillips W."/>
            <person name="Marelli J.P."/>
            <person name="May G.D."/>
            <person name="Shapiro H."/>
            <person name="Ma J."/>
            <person name="Bustamante C.D."/>
            <person name="Schnell R.J."/>
            <person name="Main D."/>
            <person name="Gilbert D."/>
            <person name="Parida L."/>
            <person name="Kuhn D.N."/>
        </authorList>
    </citation>
    <scope>NUCLEOTIDE SEQUENCE [LARGE SCALE GENOMIC DNA]</scope>
    <source>
        <strain evidence="2">cv. Matina 1-6</strain>
    </source>
</reference>
<dbReference type="HOGENOM" id="CLU_2610867_0_0_1"/>
<sequence length="79" mass="9235">MRVLQKSLRRSEMSAFSPLSCIVPKQIHYASHQCSWASHIVELASPIPARLRNKRKTDDLRSPLHCYKENIQFQSHTKF</sequence>
<proteinExistence type="predicted"/>
<gene>
    <name evidence="1" type="ORF">TCM_029750</name>
</gene>
<dbReference type="Proteomes" id="UP000026915">
    <property type="component" value="Chromosome 6"/>
</dbReference>